<dbReference type="InterPro" id="IPR013785">
    <property type="entry name" value="Aldolase_TIM"/>
</dbReference>
<evidence type="ECO:0000256" key="3">
    <source>
        <dbReference type="ARBA" id="ARBA00023004"/>
    </source>
</evidence>
<dbReference type="RefSeq" id="WP_122630649.1">
    <property type="nucleotide sequence ID" value="NZ_UPPP01000134.1"/>
</dbReference>
<evidence type="ECO:0000256" key="4">
    <source>
        <dbReference type="ARBA" id="ARBA00023014"/>
    </source>
</evidence>
<evidence type="ECO:0000313" key="6">
    <source>
        <dbReference type="EMBL" id="VBB09794.1"/>
    </source>
</evidence>
<accession>A0A498RE67</accession>
<keyword evidence="4" id="KW-0411">Iron-sulfur</keyword>
<organism evidence="6 7">
    <name type="scientific">Lucifera butyrica</name>
    <dbReference type="NCBI Taxonomy" id="1351585"/>
    <lineage>
        <taxon>Bacteria</taxon>
        <taxon>Bacillati</taxon>
        <taxon>Bacillota</taxon>
        <taxon>Negativicutes</taxon>
        <taxon>Veillonellales</taxon>
        <taxon>Veillonellaceae</taxon>
        <taxon>Lucifera</taxon>
    </lineage>
</organism>
<dbReference type="CDD" id="cd01335">
    <property type="entry name" value="Radical_SAM"/>
    <property type="match status" value="1"/>
</dbReference>
<proteinExistence type="predicted"/>
<protein>
    <submittedName>
        <fullName evidence="6">Radical sam</fullName>
    </submittedName>
</protein>
<keyword evidence="7" id="KW-1185">Reference proteome</keyword>
<dbReference type="AlphaFoldDB" id="A0A498RE67"/>
<dbReference type="Proteomes" id="UP000277811">
    <property type="component" value="Unassembled WGS sequence"/>
</dbReference>
<dbReference type="InterPro" id="IPR050377">
    <property type="entry name" value="Radical_SAM_PqqE_MftC-like"/>
</dbReference>
<dbReference type="PANTHER" id="PTHR11228:SF7">
    <property type="entry name" value="PQQA PEPTIDE CYCLASE"/>
    <property type="match status" value="1"/>
</dbReference>
<feature type="domain" description="Radical SAM core" evidence="5">
    <location>
        <begin position="12"/>
        <end position="233"/>
    </location>
</feature>
<dbReference type="SFLD" id="SFLDG01067">
    <property type="entry name" value="SPASM/twitch_domain_containing"/>
    <property type="match status" value="1"/>
</dbReference>
<dbReference type="Gene3D" id="3.20.20.70">
    <property type="entry name" value="Aldolase class I"/>
    <property type="match status" value="1"/>
</dbReference>
<name>A0A498RE67_9FIRM</name>
<dbReference type="PROSITE" id="PS51918">
    <property type="entry name" value="RADICAL_SAM"/>
    <property type="match status" value="1"/>
</dbReference>
<dbReference type="EMBL" id="UPPP01000134">
    <property type="protein sequence ID" value="VBB09794.1"/>
    <property type="molecule type" value="Genomic_DNA"/>
</dbReference>
<dbReference type="SUPFAM" id="SSF102114">
    <property type="entry name" value="Radical SAM enzymes"/>
    <property type="match status" value="1"/>
</dbReference>
<gene>
    <name evidence="6" type="ORF">LUCI_5092</name>
</gene>
<dbReference type="GO" id="GO:0051536">
    <property type="term" value="F:iron-sulfur cluster binding"/>
    <property type="evidence" value="ECO:0007669"/>
    <property type="project" value="UniProtKB-KW"/>
</dbReference>
<keyword evidence="1" id="KW-0949">S-adenosyl-L-methionine</keyword>
<dbReference type="SMART" id="SM00729">
    <property type="entry name" value="Elp3"/>
    <property type="match status" value="1"/>
</dbReference>
<evidence type="ECO:0000256" key="2">
    <source>
        <dbReference type="ARBA" id="ARBA00022723"/>
    </source>
</evidence>
<dbReference type="GO" id="GO:0046872">
    <property type="term" value="F:metal ion binding"/>
    <property type="evidence" value="ECO:0007669"/>
    <property type="project" value="UniProtKB-KW"/>
</dbReference>
<dbReference type="GO" id="GO:0003824">
    <property type="term" value="F:catalytic activity"/>
    <property type="evidence" value="ECO:0007669"/>
    <property type="project" value="InterPro"/>
</dbReference>
<evidence type="ECO:0000259" key="5">
    <source>
        <dbReference type="PROSITE" id="PS51918"/>
    </source>
</evidence>
<keyword evidence="2" id="KW-0479">Metal-binding</keyword>
<dbReference type="PANTHER" id="PTHR11228">
    <property type="entry name" value="RADICAL SAM DOMAIN PROTEIN"/>
    <property type="match status" value="1"/>
</dbReference>
<dbReference type="Pfam" id="PF04055">
    <property type="entry name" value="Radical_SAM"/>
    <property type="match status" value="1"/>
</dbReference>
<reference evidence="6 7" key="1">
    <citation type="submission" date="2018-06" db="EMBL/GenBank/DDBJ databases">
        <authorList>
            <person name="Strepis N."/>
        </authorList>
    </citation>
    <scope>NUCLEOTIDE SEQUENCE [LARGE SCALE GENOMIC DNA]</scope>
    <source>
        <strain evidence="6">LUCI</strain>
    </source>
</reference>
<evidence type="ECO:0000313" key="7">
    <source>
        <dbReference type="Proteomes" id="UP000277811"/>
    </source>
</evidence>
<keyword evidence="3" id="KW-0408">Iron</keyword>
<dbReference type="SFLD" id="SFLDS00029">
    <property type="entry name" value="Radical_SAM"/>
    <property type="match status" value="1"/>
</dbReference>
<dbReference type="InterPro" id="IPR058240">
    <property type="entry name" value="rSAM_sf"/>
</dbReference>
<sequence>MKINGFPRYWAGGGTGQVIWAITNVCNAKCGFCSYPKNKTGAARYVTFEEARQVLDELDRRNLKMISFTGGEPLMNPDLFAMIDYAGRKGFLTRTGTNGSMLNPVSIARLKAAGIRNVWISLDSEDEAKHDRNRGIPGLAAHVREMIPLMLRQGLSVNIAAPVNRLIGDFTAFARHVRDLGLNTIAFCYPMTAMESSYGGAAASSLVDFSPAELVEALTAIKKLKASAVPGIRIVNPLAGLDEMIRFVRQEPPLFPCLGGHKFFYLDWDLILYRCAFLRDNFGHVLGITDWDFPATRCNQCMWQCFRDPSVYYYLPQMLQRLFCSNRSGWLKSAGAVFNSEARLSASAWLELIKNNFYR</sequence>
<evidence type="ECO:0000256" key="1">
    <source>
        <dbReference type="ARBA" id="ARBA00022691"/>
    </source>
</evidence>
<dbReference type="OrthoDB" id="7021155at2"/>
<dbReference type="InterPro" id="IPR006638">
    <property type="entry name" value="Elp3/MiaA/NifB-like_rSAM"/>
</dbReference>
<dbReference type="InterPro" id="IPR007197">
    <property type="entry name" value="rSAM"/>
</dbReference>